<dbReference type="InterPro" id="IPR037185">
    <property type="entry name" value="EmrE-like"/>
</dbReference>
<evidence type="ECO:0000256" key="2">
    <source>
        <dbReference type="ARBA" id="ARBA00007362"/>
    </source>
</evidence>
<feature type="transmembrane region" description="Helical" evidence="6">
    <location>
        <begin position="142"/>
        <end position="159"/>
    </location>
</feature>
<organism evidence="8 9">
    <name type="scientific">Alteraurantiacibacter aestuarii</name>
    <dbReference type="NCBI Taxonomy" id="650004"/>
    <lineage>
        <taxon>Bacteria</taxon>
        <taxon>Pseudomonadati</taxon>
        <taxon>Pseudomonadota</taxon>
        <taxon>Alphaproteobacteria</taxon>
        <taxon>Sphingomonadales</taxon>
        <taxon>Erythrobacteraceae</taxon>
        <taxon>Alteraurantiacibacter</taxon>
    </lineage>
</organism>
<evidence type="ECO:0000313" key="8">
    <source>
        <dbReference type="EMBL" id="MXO87920.1"/>
    </source>
</evidence>
<dbReference type="InterPro" id="IPR000620">
    <property type="entry name" value="EamA_dom"/>
</dbReference>
<feature type="domain" description="EamA" evidence="7">
    <location>
        <begin position="6"/>
        <end position="131"/>
    </location>
</feature>
<name>A0A844ZLL1_9SPHN</name>
<comment type="similarity">
    <text evidence="2">Belongs to the EamA transporter family.</text>
</comment>
<keyword evidence="3 6" id="KW-0812">Transmembrane</keyword>
<dbReference type="Proteomes" id="UP000435243">
    <property type="component" value="Unassembled WGS sequence"/>
</dbReference>
<evidence type="ECO:0000256" key="1">
    <source>
        <dbReference type="ARBA" id="ARBA00004141"/>
    </source>
</evidence>
<keyword evidence="9" id="KW-1185">Reference proteome</keyword>
<dbReference type="AlphaFoldDB" id="A0A844ZLL1"/>
<gene>
    <name evidence="8" type="ORF">GRI32_04110</name>
</gene>
<comment type="caution">
    <text evidence="8">The sequence shown here is derived from an EMBL/GenBank/DDBJ whole genome shotgun (WGS) entry which is preliminary data.</text>
</comment>
<comment type="subcellular location">
    <subcellularLocation>
        <location evidence="1">Membrane</location>
        <topology evidence="1">Multi-pass membrane protein</topology>
    </subcellularLocation>
</comment>
<feature type="domain" description="EamA" evidence="7">
    <location>
        <begin position="143"/>
        <end position="278"/>
    </location>
</feature>
<evidence type="ECO:0000256" key="5">
    <source>
        <dbReference type="ARBA" id="ARBA00023136"/>
    </source>
</evidence>
<dbReference type="Gene3D" id="1.10.3730.20">
    <property type="match status" value="1"/>
</dbReference>
<keyword evidence="4 6" id="KW-1133">Transmembrane helix</keyword>
<reference evidence="8 9" key="1">
    <citation type="submission" date="2019-12" db="EMBL/GenBank/DDBJ databases">
        <title>Genomic-based taxomic classification of the family Erythrobacteraceae.</title>
        <authorList>
            <person name="Xu L."/>
        </authorList>
    </citation>
    <scope>NUCLEOTIDE SEQUENCE [LARGE SCALE GENOMIC DNA]</scope>
    <source>
        <strain evidence="8 9">JCM 16339</strain>
    </source>
</reference>
<dbReference type="GO" id="GO:0016020">
    <property type="term" value="C:membrane"/>
    <property type="evidence" value="ECO:0007669"/>
    <property type="project" value="UniProtKB-SubCell"/>
</dbReference>
<dbReference type="PANTHER" id="PTHR32322">
    <property type="entry name" value="INNER MEMBRANE TRANSPORTER"/>
    <property type="match status" value="1"/>
</dbReference>
<feature type="transmembrane region" description="Helical" evidence="6">
    <location>
        <begin position="260"/>
        <end position="279"/>
    </location>
</feature>
<feature type="transmembrane region" description="Helical" evidence="6">
    <location>
        <begin position="202"/>
        <end position="223"/>
    </location>
</feature>
<dbReference type="SUPFAM" id="SSF103481">
    <property type="entry name" value="Multidrug resistance efflux transporter EmrE"/>
    <property type="match status" value="2"/>
</dbReference>
<feature type="transmembrane region" description="Helical" evidence="6">
    <location>
        <begin position="235"/>
        <end position="254"/>
    </location>
</feature>
<dbReference type="Pfam" id="PF00892">
    <property type="entry name" value="EamA"/>
    <property type="match status" value="2"/>
</dbReference>
<sequence length="295" mass="30768">MPIRAFLLLTVICLVWALNVVVSRLVVGDMGVPPLFYAAARSCVVLVLLARWLRPVPPQLLRVMLVTFAVSGGSFALLFIGLQQASPSASAVISLSGAPLTVLFAIAILGEKIAWRRGLGIALTFIGVLVAVASPAGWSGGVGLVFVFASAVVGAMGSVQLKRIDLSPLRLQAWAALGSSVVLIPLSALTEQGQIAASVAGGWPLAAALFFSAVIVSLGAHTLYFRLIQRFDANLVAPLTLMTPIFTIIAGATITGDRVGVFLIAGAAIAATGVLVILIRPSRELFKPLLVRSRL</sequence>
<dbReference type="RefSeq" id="WP_160589862.1">
    <property type="nucleotide sequence ID" value="NZ_BAAAFP010000002.1"/>
</dbReference>
<protein>
    <submittedName>
        <fullName evidence="8">EamA family transporter</fullName>
    </submittedName>
</protein>
<dbReference type="InterPro" id="IPR050638">
    <property type="entry name" value="AA-Vitamin_Transporters"/>
</dbReference>
<feature type="transmembrane region" description="Helical" evidence="6">
    <location>
        <begin position="118"/>
        <end position="136"/>
    </location>
</feature>
<dbReference type="EMBL" id="WTYY01000002">
    <property type="protein sequence ID" value="MXO87920.1"/>
    <property type="molecule type" value="Genomic_DNA"/>
</dbReference>
<dbReference type="PANTHER" id="PTHR32322:SF2">
    <property type="entry name" value="EAMA DOMAIN-CONTAINING PROTEIN"/>
    <property type="match status" value="1"/>
</dbReference>
<feature type="transmembrane region" description="Helical" evidence="6">
    <location>
        <begin position="171"/>
        <end position="190"/>
    </location>
</feature>
<evidence type="ECO:0000313" key="9">
    <source>
        <dbReference type="Proteomes" id="UP000435243"/>
    </source>
</evidence>
<evidence type="ECO:0000259" key="7">
    <source>
        <dbReference type="Pfam" id="PF00892"/>
    </source>
</evidence>
<evidence type="ECO:0000256" key="3">
    <source>
        <dbReference type="ARBA" id="ARBA00022692"/>
    </source>
</evidence>
<feature type="transmembrane region" description="Helical" evidence="6">
    <location>
        <begin position="34"/>
        <end position="53"/>
    </location>
</feature>
<accession>A0A844ZLL1</accession>
<feature type="transmembrane region" description="Helical" evidence="6">
    <location>
        <begin position="88"/>
        <end position="109"/>
    </location>
</feature>
<evidence type="ECO:0000256" key="4">
    <source>
        <dbReference type="ARBA" id="ARBA00022989"/>
    </source>
</evidence>
<dbReference type="OrthoDB" id="7158585at2"/>
<evidence type="ECO:0000256" key="6">
    <source>
        <dbReference type="SAM" id="Phobius"/>
    </source>
</evidence>
<feature type="transmembrane region" description="Helical" evidence="6">
    <location>
        <begin position="60"/>
        <end position="82"/>
    </location>
</feature>
<keyword evidence="5 6" id="KW-0472">Membrane</keyword>
<proteinExistence type="inferred from homology"/>